<comment type="subcellular location">
    <subcellularLocation>
        <location evidence="1">Endomembrane system</location>
        <topology evidence="1">Multi-pass membrane protein</topology>
    </subcellularLocation>
    <subcellularLocation>
        <location evidence="5">Membrane</location>
        <topology evidence="5">Multi-pass membrane protein</topology>
    </subcellularLocation>
</comment>
<dbReference type="Pfam" id="PF00361">
    <property type="entry name" value="Proton_antipo_M"/>
    <property type="match status" value="1"/>
</dbReference>
<dbReference type="AlphaFoldDB" id="N6W860"/>
<feature type="transmembrane region" description="Helical" evidence="6">
    <location>
        <begin position="6"/>
        <end position="21"/>
    </location>
</feature>
<keyword evidence="2 5" id="KW-0812">Transmembrane</keyword>
<keyword evidence="9" id="KW-1185">Reference proteome</keyword>
<dbReference type="EMBL" id="APLQ01000010">
    <property type="protein sequence ID" value="ENO16479.1"/>
    <property type="molecule type" value="Genomic_DNA"/>
</dbReference>
<dbReference type="PATRIC" id="fig|626887.3.peg.413"/>
<feature type="transmembrane region" description="Helical" evidence="6">
    <location>
        <begin position="598"/>
        <end position="618"/>
    </location>
</feature>
<feature type="transmembrane region" description="Helical" evidence="6">
    <location>
        <begin position="472"/>
        <end position="489"/>
    </location>
</feature>
<feature type="transmembrane region" description="Helical" evidence="6">
    <location>
        <begin position="99"/>
        <end position="119"/>
    </location>
</feature>
<dbReference type="RefSeq" id="WP_004582988.1">
    <property type="nucleotide sequence ID" value="NZ_AP028878.1"/>
</dbReference>
<dbReference type="GO" id="GO:0003954">
    <property type="term" value="F:NADH dehydrogenase activity"/>
    <property type="evidence" value="ECO:0007669"/>
    <property type="project" value="TreeGrafter"/>
</dbReference>
<feature type="transmembrane region" description="Helical" evidence="6">
    <location>
        <begin position="385"/>
        <end position="405"/>
    </location>
</feature>
<keyword evidence="4 6" id="KW-0472">Membrane</keyword>
<feature type="domain" description="NADH:quinone oxidoreductase/Mrp antiporter transmembrane" evidence="7">
    <location>
        <begin position="119"/>
        <end position="394"/>
    </location>
</feature>
<evidence type="ECO:0000256" key="3">
    <source>
        <dbReference type="ARBA" id="ARBA00022989"/>
    </source>
</evidence>
<dbReference type="STRING" id="626887.J057_02175"/>
<feature type="transmembrane region" description="Helical" evidence="6">
    <location>
        <begin position="165"/>
        <end position="184"/>
    </location>
</feature>
<feature type="transmembrane region" description="Helical" evidence="6">
    <location>
        <begin position="28"/>
        <end position="52"/>
    </location>
</feature>
<feature type="transmembrane region" description="Helical" evidence="6">
    <location>
        <begin position="72"/>
        <end position="92"/>
    </location>
</feature>
<feature type="transmembrane region" description="Helical" evidence="6">
    <location>
        <begin position="255"/>
        <end position="279"/>
    </location>
</feature>
<dbReference type="InterPro" id="IPR003945">
    <property type="entry name" value="NU5C-like"/>
</dbReference>
<evidence type="ECO:0000313" key="8">
    <source>
        <dbReference type="EMBL" id="ENO16479.1"/>
    </source>
</evidence>
<name>N6W860_9GAMM</name>
<feature type="transmembrane region" description="Helical" evidence="6">
    <location>
        <begin position="352"/>
        <end position="373"/>
    </location>
</feature>
<gene>
    <name evidence="8" type="ORF">J057_02175</name>
</gene>
<accession>N6W860</accession>
<dbReference type="GO" id="GO:0012505">
    <property type="term" value="C:endomembrane system"/>
    <property type="evidence" value="ECO:0007669"/>
    <property type="project" value="UniProtKB-SubCell"/>
</dbReference>
<dbReference type="OrthoDB" id="9811798at2"/>
<evidence type="ECO:0000256" key="4">
    <source>
        <dbReference type="ARBA" id="ARBA00023136"/>
    </source>
</evidence>
<dbReference type="PRINTS" id="PR01434">
    <property type="entry name" value="NADHDHGNASE5"/>
</dbReference>
<keyword evidence="3 6" id="KW-1133">Transmembrane helix</keyword>
<dbReference type="GO" id="GO:0015990">
    <property type="term" value="P:electron transport coupled proton transport"/>
    <property type="evidence" value="ECO:0007669"/>
    <property type="project" value="TreeGrafter"/>
</dbReference>
<dbReference type="PANTHER" id="PTHR42829:SF2">
    <property type="entry name" value="NADH-UBIQUINONE OXIDOREDUCTASE CHAIN 5"/>
    <property type="match status" value="1"/>
</dbReference>
<feature type="transmembrane region" description="Helical" evidence="6">
    <location>
        <begin position="286"/>
        <end position="308"/>
    </location>
</feature>
<reference evidence="8 9" key="1">
    <citation type="journal article" date="2013" name="Genome Announc.">
        <title>Genome Sequence of the Polycyclic Aromatic Hydrocarbon-Degrading Bacterium Strain Marinobacter nanhaiticus D15-8WT.</title>
        <authorList>
            <person name="Cui Z."/>
            <person name="Gao W."/>
            <person name="Li Q."/>
            <person name="Xu G."/>
            <person name="Zheng L."/>
        </authorList>
    </citation>
    <scope>NUCLEOTIDE SEQUENCE [LARGE SCALE GENOMIC DNA]</scope>
    <source>
        <strain evidence="8 9">D15-8W</strain>
    </source>
</reference>
<dbReference type="GO" id="GO:0016020">
    <property type="term" value="C:membrane"/>
    <property type="evidence" value="ECO:0007669"/>
    <property type="project" value="UniProtKB-SubCell"/>
</dbReference>
<evidence type="ECO:0000256" key="2">
    <source>
        <dbReference type="ARBA" id="ARBA00022692"/>
    </source>
</evidence>
<evidence type="ECO:0000256" key="1">
    <source>
        <dbReference type="ARBA" id="ARBA00004127"/>
    </source>
</evidence>
<organism evidence="8 9">
    <name type="scientific">Marinobacter nanhaiticus D15-8W</name>
    <dbReference type="NCBI Taxonomy" id="626887"/>
    <lineage>
        <taxon>Bacteria</taxon>
        <taxon>Pseudomonadati</taxon>
        <taxon>Pseudomonadota</taxon>
        <taxon>Gammaproteobacteria</taxon>
        <taxon>Pseudomonadales</taxon>
        <taxon>Marinobacteraceae</taxon>
        <taxon>Marinobacter</taxon>
    </lineage>
</organism>
<comment type="caution">
    <text evidence="8">The sequence shown here is derived from an EMBL/GenBank/DDBJ whole genome shotgun (WGS) entry which is preliminary data.</text>
</comment>
<dbReference type="Proteomes" id="UP000013165">
    <property type="component" value="Unassembled WGS sequence"/>
</dbReference>
<protein>
    <submittedName>
        <fullName evidence="8">NADH-quinone oxidoreductase subunit L</fullName>
    </submittedName>
</protein>
<evidence type="ECO:0000259" key="7">
    <source>
        <dbReference type="Pfam" id="PF00361"/>
    </source>
</evidence>
<evidence type="ECO:0000256" key="6">
    <source>
        <dbReference type="SAM" id="Phobius"/>
    </source>
</evidence>
<dbReference type="Gene3D" id="1.20.5.2700">
    <property type="match status" value="1"/>
</dbReference>
<sequence length="623" mass="65202">MLWLVPLFPIVASLLLYGWWQRTSSRPALAGSAAGVVAVTLALVIFAEASGWTGTLTWSDTLSLQIGFTPMTHLAALVVPLVAAPIIFYAAVHEPAQRLGRLVALLVAFTGAMELIILARDLLSLLIAWEIVGALSWALIGHDFNDRGKARNASQAFMTTRTGDLGLYLAAFIAFSQTGSLAYADLAQMSPEAMSLFAAGVTLAALSKSAQVPFAPWLFSAMSGPAPVSALLHAATMVAAGVILLAQFQPILASVAWLGPLLIAAGLTTALAGGLVAAASPHAKRLLAGSTSAHYGLMFIAIGAGYPAIALTHFAMHALMKAPLFLTAGIAGQRAGSYELGEIAGTSLPKGLRPASLVAVLALAGLVPLGPAWSKEAVVTSAGLAAPWLAILVALAGGLSALYAARFQGCLFPRLVDVKTGPDPAHESHGGLQRAPIYFLVVLVLLSSAIWLPAVHSTVGQWLVTAFPSTKLWEFAVSLLLVLAGLYLGRRLATRELTGQSQSGAIRRFLTQWMLLPRAARLFVVKPVDGLANALASFDTRVVDAGIRVTARLTLWLSNVGSRSIEWLFDGLPEGLAQLSGKAGESTRQLQSGMLHHYYSLIAIGIAAMVLILILGMITGGLS</sequence>
<feature type="transmembrane region" description="Helical" evidence="6">
    <location>
        <begin position="125"/>
        <end position="144"/>
    </location>
</feature>
<evidence type="ECO:0000256" key="5">
    <source>
        <dbReference type="RuleBase" id="RU000320"/>
    </source>
</evidence>
<dbReference type="GO" id="GO:0042773">
    <property type="term" value="P:ATP synthesis coupled electron transport"/>
    <property type="evidence" value="ECO:0007669"/>
    <property type="project" value="InterPro"/>
</dbReference>
<evidence type="ECO:0000313" key="9">
    <source>
        <dbReference type="Proteomes" id="UP000013165"/>
    </source>
</evidence>
<feature type="transmembrane region" description="Helical" evidence="6">
    <location>
        <begin position="435"/>
        <end position="452"/>
    </location>
</feature>
<dbReference type="eggNOG" id="COG1009">
    <property type="taxonomic scope" value="Bacteria"/>
</dbReference>
<dbReference type="PANTHER" id="PTHR42829">
    <property type="entry name" value="NADH-UBIQUINONE OXIDOREDUCTASE CHAIN 5"/>
    <property type="match status" value="1"/>
</dbReference>
<proteinExistence type="predicted"/>
<dbReference type="InterPro" id="IPR001750">
    <property type="entry name" value="ND/Mrp_TM"/>
</dbReference>
<dbReference type="HOGENOM" id="CLU_007100_6_3_6"/>
<feature type="transmembrane region" description="Helical" evidence="6">
    <location>
        <begin position="231"/>
        <end position="249"/>
    </location>
</feature>
<dbReference type="GO" id="GO:0008137">
    <property type="term" value="F:NADH dehydrogenase (ubiquinone) activity"/>
    <property type="evidence" value="ECO:0007669"/>
    <property type="project" value="InterPro"/>
</dbReference>